<dbReference type="Proteomes" id="UP001620626">
    <property type="component" value="Unassembled WGS sequence"/>
</dbReference>
<evidence type="ECO:0000313" key="1">
    <source>
        <dbReference type="EMBL" id="KAL3121146.1"/>
    </source>
</evidence>
<evidence type="ECO:0000313" key="2">
    <source>
        <dbReference type="Proteomes" id="UP001620626"/>
    </source>
</evidence>
<sequence>MMAIAASATANNNNKITNNSLNNCCCCFFSYWLFTNVPVSSFTSPPEGHLWRGVPPSSIILRREVRRQRKGSGDKGTRRMKGGRGGQIGIGRDGMGWDAILHNCWAVLWLFHSLKMGAAEVTKVGL</sequence>
<accession>A0ABD2M0Z7</accession>
<reference evidence="1 2" key="1">
    <citation type="submission" date="2024-10" db="EMBL/GenBank/DDBJ databases">
        <authorList>
            <person name="Kim D."/>
        </authorList>
    </citation>
    <scope>NUCLEOTIDE SEQUENCE [LARGE SCALE GENOMIC DNA]</scope>
    <source>
        <strain evidence="1">BH-2024</strain>
    </source>
</reference>
<keyword evidence="2" id="KW-1185">Reference proteome</keyword>
<proteinExistence type="predicted"/>
<gene>
    <name evidence="1" type="ORF">niasHT_006051</name>
</gene>
<comment type="caution">
    <text evidence="1">The sequence shown here is derived from an EMBL/GenBank/DDBJ whole genome shotgun (WGS) entry which is preliminary data.</text>
</comment>
<organism evidence="1 2">
    <name type="scientific">Heterodera trifolii</name>
    <dbReference type="NCBI Taxonomy" id="157864"/>
    <lineage>
        <taxon>Eukaryota</taxon>
        <taxon>Metazoa</taxon>
        <taxon>Ecdysozoa</taxon>
        <taxon>Nematoda</taxon>
        <taxon>Chromadorea</taxon>
        <taxon>Rhabditida</taxon>
        <taxon>Tylenchina</taxon>
        <taxon>Tylenchomorpha</taxon>
        <taxon>Tylenchoidea</taxon>
        <taxon>Heteroderidae</taxon>
        <taxon>Heteroderinae</taxon>
        <taxon>Heterodera</taxon>
    </lineage>
</organism>
<protein>
    <submittedName>
        <fullName evidence="1">Uncharacterized protein</fullName>
    </submittedName>
</protein>
<dbReference type="EMBL" id="JBICBT010000199">
    <property type="protein sequence ID" value="KAL3121146.1"/>
    <property type="molecule type" value="Genomic_DNA"/>
</dbReference>
<dbReference type="AlphaFoldDB" id="A0ABD2M0Z7"/>
<name>A0ABD2M0Z7_9BILA</name>